<name>V8NWG6_OPHHA</name>
<dbReference type="OrthoDB" id="8951118at2759"/>
<keyword evidence="2" id="KW-1185">Reference proteome</keyword>
<sequence length="179" mass="20162">MLFTAQRERASQDDSDGIPWSEERVVRKVLYLSLKEFKNAQKRQHDGINGSLKGWLGGRALRACTHFVCVRMPNAHFAQAQRHLHRCRGVLTHLLQACTLPVASAAAVQHSAVSHKAAVLHIHTIKVSMGAWVGRWVQQQSGGENWFGLRCSSPILARQNWAELVEYHHRSVDGKEQTN</sequence>
<dbReference type="Proteomes" id="UP000018936">
    <property type="component" value="Unassembled WGS sequence"/>
</dbReference>
<reference evidence="1 2" key="1">
    <citation type="journal article" date="2013" name="Proc. Natl. Acad. Sci. U.S.A.">
        <title>The king cobra genome reveals dynamic gene evolution and adaptation in the snake venom system.</title>
        <authorList>
            <person name="Vonk F.J."/>
            <person name="Casewell N.R."/>
            <person name="Henkel C.V."/>
            <person name="Heimberg A.M."/>
            <person name="Jansen H.J."/>
            <person name="McCleary R.J."/>
            <person name="Kerkkamp H.M."/>
            <person name="Vos R.A."/>
            <person name="Guerreiro I."/>
            <person name="Calvete J.J."/>
            <person name="Wuster W."/>
            <person name="Woods A.E."/>
            <person name="Logan J.M."/>
            <person name="Harrison R.A."/>
            <person name="Castoe T.A."/>
            <person name="de Koning A.P."/>
            <person name="Pollock D.D."/>
            <person name="Yandell M."/>
            <person name="Calderon D."/>
            <person name="Renjifo C."/>
            <person name="Currier R.B."/>
            <person name="Salgado D."/>
            <person name="Pla D."/>
            <person name="Sanz L."/>
            <person name="Hyder A.S."/>
            <person name="Ribeiro J.M."/>
            <person name="Arntzen J.W."/>
            <person name="van den Thillart G.E."/>
            <person name="Boetzer M."/>
            <person name="Pirovano W."/>
            <person name="Dirks R.P."/>
            <person name="Spaink H.P."/>
            <person name="Duboule D."/>
            <person name="McGlinn E."/>
            <person name="Kini R.M."/>
            <person name="Richardson M.K."/>
        </authorList>
    </citation>
    <scope>NUCLEOTIDE SEQUENCE</scope>
    <source>
        <tissue evidence="1">Blood</tissue>
    </source>
</reference>
<proteinExistence type="predicted"/>
<accession>V8NWG6</accession>
<dbReference type="EMBL" id="AZIM01001563">
    <property type="protein sequence ID" value="ETE66420.1"/>
    <property type="molecule type" value="Genomic_DNA"/>
</dbReference>
<gene>
    <name evidence="1" type="primary">JARID2</name>
    <name evidence="1" type="ORF">L345_07801</name>
</gene>
<comment type="caution">
    <text evidence="1">The sequence shown here is derived from an EMBL/GenBank/DDBJ whole genome shotgun (WGS) entry which is preliminary data.</text>
</comment>
<dbReference type="AlphaFoldDB" id="V8NWG6"/>
<evidence type="ECO:0000313" key="2">
    <source>
        <dbReference type="Proteomes" id="UP000018936"/>
    </source>
</evidence>
<protein>
    <submittedName>
        <fullName evidence="1">Protein Jumonji</fullName>
    </submittedName>
</protein>
<evidence type="ECO:0000313" key="1">
    <source>
        <dbReference type="EMBL" id="ETE66420.1"/>
    </source>
</evidence>
<organism evidence="1 2">
    <name type="scientific">Ophiophagus hannah</name>
    <name type="common">King cobra</name>
    <name type="synonym">Naja hannah</name>
    <dbReference type="NCBI Taxonomy" id="8665"/>
    <lineage>
        <taxon>Eukaryota</taxon>
        <taxon>Metazoa</taxon>
        <taxon>Chordata</taxon>
        <taxon>Craniata</taxon>
        <taxon>Vertebrata</taxon>
        <taxon>Euteleostomi</taxon>
        <taxon>Lepidosauria</taxon>
        <taxon>Squamata</taxon>
        <taxon>Bifurcata</taxon>
        <taxon>Unidentata</taxon>
        <taxon>Episquamata</taxon>
        <taxon>Toxicofera</taxon>
        <taxon>Serpentes</taxon>
        <taxon>Colubroidea</taxon>
        <taxon>Elapidae</taxon>
        <taxon>Elapinae</taxon>
        <taxon>Ophiophagus</taxon>
    </lineage>
</organism>
<feature type="non-terminal residue" evidence="1">
    <location>
        <position position="1"/>
    </location>
</feature>